<feature type="transmembrane region" description="Helical" evidence="10">
    <location>
        <begin position="206"/>
        <end position="225"/>
    </location>
</feature>
<dbReference type="GO" id="GO:0015192">
    <property type="term" value="F:L-phenylalanine transmembrane transporter activity"/>
    <property type="evidence" value="ECO:0007669"/>
    <property type="project" value="TreeGrafter"/>
</dbReference>
<evidence type="ECO:0000256" key="7">
    <source>
        <dbReference type="ARBA" id="ARBA00022989"/>
    </source>
</evidence>
<evidence type="ECO:0000313" key="11">
    <source>
        <dbReference type="EMBL" id="HGZ79968.1"/>
    </source>
</evidence>
<feature type="transmembrane region" description="Helical" evidence="10">
    <location>
        <begin position="149"/>
        <end position="174"/>
    </location>
</feature>
<feature type="transmembrane region" description="Helical" evidence="10">
    <location>
        <begin position="270"/>
        <end position="294"/>
    </location>
</feature>
<dbReference type="AlphaFoldDB" id="A0A832I6N6"/>
<dbReference type="GO" id="GO:0042941">
    <property type="term" value="P:D-alanine transmembrane transport"/>
    <property type="evidence" value="ECO:0007669"/>
    <property type="project" value="TreeGrafter"/>
</dbReference>
<keyword evidence="2" id="KW-0813">Transport</keyword>
<dbReference type="GO" id="GO:0005886">
    <property type="term" value="C:plasma membrane"/>
    <property type="evidence" value="ECO:0007669"/>
    <property type="project" value="UniProtKB-SubCell"/>
</dbReference>
<proteinExistence type="inferred from homology"/>
<evidence type="ECO:0000256" key="1">
    <source>
        <dbReference type="ARBA" id="ARBA00004651"/>
    </source>
</evidence>
<gene>
    <name evidence="11" type="ORF">ENW55_08285</name>
</gene>
<protein>
    <submittedName>
        <fullName evidence="11">Branched-chain amino acid ABC transporter permease</fullName>
    </submittedName>
</protein>
<dbReference type="GO" id="GO:0015188">
    <property type="term" value="F:L-isoleucine transmembrane transporter activity"/>
    <property type="evidence" value="ECO:0007669"/>
    <property type="project" value="TreeGrafter"/>
</dbReference>
<feature type="transmembrane region" description="Helical" evidence="10">
    <location>
        <begin position="20"/>
        <end position="43"/>
    </location>
</feature>
<feature type="transmembrane region" description="Helical" evidence="10">
    <location>
        <begin position="75"/>
        <end position="95"/>
    </location>
</feature>
<dbReference type="PANTHER" id="PTHR11795:SF371">
    <property type="entry name" value="HIGH-AFFINITY BRANCHED-CHAIN AMINO ACID TRANSPORT SYSTEM PERMEASE PROTEIN LIVH"/>
    <property type="match status" value="1"/>
</dbReference>
<evidence type="ECO:0000256" key="10">
    <source>
        <dbReference type="SAM" id="Phobius"/>
    </source>
</evidence>
<comment type="subcellular location">
    <subcellularLocation>
        <location evidence="1">Cell membrane</location>
        <topology evidence="1">Multi-pass membrane protein</topology>
    </subcellularLocation>
</comment>
<feature type="transmembrane region" description="Helical" evidence="10">
    <location>
        <begin position="107"/>
        <end position="129"/>
    </location>
</feature>
<dbReference type="GO" id="GO:0015190">
    <property type="term" value="F:L-leucine transmembrane transporter activity"/>
    <property type="evidence" value="ECO:0007669"/>
    <property type="project" value="TreeGrafter"/>
</dbReference>
<dbReference type="EMBL" id="DTKQ01000054">
    <property type="protein sequence ID" value="HGZ79968.1"/>
    <property type="molecule type" value="Genomic_DNA"/>
</dbReference>
<evidence type="ECO:0000256" key="4">
    <source>
        <dbReference type="ARBA" id="ARBA00022519"/>
    </source>
</evidence>
<keyword evidence="3" id="KW-1003">Cell membrane</keyword>
<evidence type="ECO:0000256" key="3">
    <source>
        <dbReference type="ARBA" id="ARBA00022475"/>
    </source>
</evidence>
<keyword evidence="5 10" id="KW-0812">Transmembrane</keyword>
<keyword evidence="8 10" id="KW-0472">Membrane</keyword>
<name>A0A832I6N6_9THEM</name>
<keyword evidence="4" id="KW-0997">Cell inner membrane</keyword>
<dbReference type="GO" id="GO:1903806">
    <property type="term" value="P:L-isoleucine import across plasma membrane"/>
    <property type="evidence" value="ECO:0007669"/>
    <property type="project" value="TreeGrafter"/>
</dbReference>
<evidence type="ECO:0000256" key="5">
    <source>
        <dbReference type="ARBA" id="ARBA00022692"/>
    </source>
</evidence>
<accession>A0A832I6N6</accession>
<keyword evidence="6" id="KW-0029">Amino-acid transport</keyword>
<comment type="similarity">
    <text evidence="9">Belongs to the binding-protein-dependent transport system permease family. LivHM subfamily.</text>
</comment>
<keyword evidence="7 10" id="KW-1133">Transmembrane helix</keyword>
<dbReference type="GO" id="GO:0005304">
    <property type="term" value="F:L-valine transmembrane transporter activity"/>
    <property type="evidence" value="ECO:0007669"/>
    <property type="project" value="TreeGrafter"/>
</dbReference>
<evidence type="ECO:0000256" key="9">
    <source>
        <dbReference type="ARBA" id="ARBA00037998"/>
    </source>
</evidence>
<evidence type="ECO:0000256" key="8">
    <source>
        <dbReference type="ARBA" id="ARBA00023136"/>
    </source>
</evidence>
<dbReference type="InterPro" id="IPR052157">
    <property type="entry name" value="BCAA_transport_permease"/>
</dbReference>
<organism evidence="11">
    <name type="scientific">Pseudothermotoga hypogea</name>
    <dbReference type="NCBI Taxonomy" id="57487"/>
    <lineage>
        <taxon>Bacteria</taxon>
        <taxon>Thermotogati</taxon>
        <taxon>Thermotogota</taxon>
        <taxon>Thermotogae</taxon>
        <taxon>Thermotogales</taxon>
        <taxon>Thermotogaceae</taxon>
        <taxon>Pseudothermotoga</taxon>
    </lineage>
</organism>
<dbReference type="PANTHER" id="PTHR11795">
    <property type="entry name" value="BRANCHED-CHAIN AMINO ACID TRANSPORT SYSTEM PERMEASE PROTEIN LIVH"/>
    <property type="match status" value="1"/>
</dbReference>
<sequence>MGASAPILFLTNLRRWGIEVLQNIVNALVLGSSYVMIAVGLTLVYGILKILHIAHAGIYAFGALFAVYLCELGLPLVFAVTLSLIFSSLLGMLIYKGFYKHVLERGRIVPLVMSVGLFATLEDLYRLIWGPYKRPFDAYIGLPDVMSPTLYLSSKGVLMLIVTAFVIVLLYLLLMRTKLGKSLRACSNDLSLAGAFGINTDRSVTFAFLIGSSLAALGGILVGLYDNTVYPTMGSVPSYKAFVVVVLGGFGSIKGAVLASYILALVETFVVYYFGFLLPRDAIAFLTMILLLMFKPEGLFGKVRR</sequence>
<feature type="transmembrane region" description="Helical" evidence="10">
    <location>
        <begin position="241"/>
        <end position="263"/>
    </location>
</feature>
<evidence type="ECO:0000256" key="2">
    <source>
        <dbReference type="ARBA" id="ARBA00022448"/>
    </source>
</evidence>
<dbReference type="InterPro" id="IPR001851">
    <property type="entry name" value="ABC_transp_permease"/>
</dbReference>
<dbReference type="Pfam" id="PF02653">
    <property type="entry name" value="BPD_transp_2"/>
    <property type="match status" value="1"/>
</dbReference>
<dbReference type="CDD" id="cd06582">
    <property type="entry name" value="TM_PBP1_LivH_like"/>
    <property type="match status" value="1"/>
</dbReference>
<feature type="transmembrane region" description="Helical" evidence="10">
    <location>
        <begin position="50"/>
        <end position="69"/>
    </location>
</feature>
<evidence type="ECO:0000256" key="6">
    <source>
        <dbReference type="ARBA" id="ARBA00022970"/>
    </source>
</evidence>
<comment type="caution">
    <text evidence="11">The sequence shown here is derived from an EMBL/GenBank/DDBJ whole genome shotgun (WGS) entry which is preliminary data.</text>
</comment>
<dbReference type="GO" id="GO:0015808">
    <property type="term" value="P:L-alanine transport"/>
    <property type="evidence" value="ECO:0007669"/>
    <property type="project" value="TreeGrafter"/>
</dbReference>
<reference evidence="11" key="1">
    <citation type="journal article" date="2020" name="mSystems">
        <title>Genome- and Community-Level Interaction Insights into Carbon Utilization and Element Cycling Functions of Hydrothermarchaeota in Hydrothermal Sediment.</title>
        <authorList>
            <person name="Zhou Z."/>
            <person name="Liu Y."/>
            <person name="Xu W."/>
            <person name="Pan J."/>
            <person name="Luo Z.H."/>
            <person name="Li M."/>
        </authorList>
    </citation>
    <scope>NUCLEOTIDE SEQUENCE [LARGE SCALE GENOMIC DNA]</scope>
    <source>
        <strain evidence="11">SpSt-86</strain>
    </source>
</reference>